<dbReference type="PROSITE" id="PS50871">
    <property type="entry name" value="C1Q"/>
    <property type="match status" value="1"/>
</dbReference>
<dbReference type="AlphaFoldDB" id="A0A6P7IJK0"/>
<name>A0A6P7IJK0_9TELE</name>
<dbReference type="GO" id="GO:0005576">
    <property type="term" value="C:extracellular region"/>
    <property type="evidence" value="ECO:0007669"/>
    <property type="project" value="UniProtKB-SubCell"/>
</dbReference>
<dbReference type="InterPro" id="IPR008983">
    <property type="entry name" value="Tumour_necrosis_fac-like_dom"/>
</dbReference>
<reference evidence="7" key="1">
    <citation type="submission" date="2025-08" db="UniProtKB">
        <authorList>
            <consortium name="RefSeq"/>
        </authorList>
    </citation>
    <scope>IDENTIFICATION</scope>
</reference>
<dbReference type="InterPro" id="IPR050822">
    <property type="entry name" value="Cerebellin_Synaptic_Org"/>
</dbReference>
<evidence type="ECO:0000313" key="6">
    <source>
        <dbReference type="Proteomes" id="UP000515145"/>
    </source>
</evidence>
<organism evidence="6 7">
    <name type="scientific">Parambassis ranga</name>
    <name type="common">Indian glassy fish</name>
    <dbReference type="NCBI Taxonomy" id="210632"/>
    <lineage>
        <taxon>Eukaryota</taxon>
        <taxon>Metazoa</taxon>
        <taxon>Chordata</taxon>
        <taxon>Craniata</taxon>
        <taxon>Vertebrata</taxon>
        <taxon>Euteleostomi</taxon>
        <taxon>Actinopterygii</taxon>
        <taxon>Neopterygii</taxon>
        <taxon>Teleostei</taxon>
        <taxon>Neoteleostei</taxon>
        <taxon>Acanthomorphata</taxon>
        <taxon>Ovalentaria</taxon>
        <taxon>Ambassidae</taxon>
        <taxon>Parambassis</taxon>
    </lineage>
</organism>
<sequence>MSTTKISSLFVIGAVLCEACLVVAGPVGLKPSQTLSRQQGSAVLFFTAYQGQLREVLFNPIIFNQVLVNQGSAYDNNTGVFTAPVAGIYQFVFAAQLCRGDHNNMWNFMVNGNNKLVCHAQVSGLDTTLNTCYLMEELKKGDQVWVKQYARSCAWASTTSRTITFSGVLLASEGASVLGEKYGSGSSCPLPSWGSDRILSSSSAGRTHGLTSGVVIALLLSCFLFG</sequence>
<dbReference type="Proteomes" id="UP000515145">
    <property type="component" value="Chromosome 8"/>
</dbReference>
<keyword evidence="2" id="KW-0964">Secreted</keyword>
<proteinExistence type="predicted"/>
<dbReference type="Gene3D" id="2.60.120.40">
    <property type="match status" value="1"/>
</dbReference>
<dbReference type="Pfam" id="PF00386">
    <property type="entry name" value="C1q"/>
    <property type="match status" value="1"/>
</dbReference>
<dbReference type="OrthoDB" id="6154955at2759"/>
<dbReference type="PANTHER" id="PTHR22923:SF116">
    <property type="entry name" value="C1Q DOMAIN-CONTAINING PROTEIN"/>
    <property type="match status" value="1"/>
</dbReference>
<feature type="signal peptide" evidence="4">
    <location>
        <begin position="1"/>
        <end position="24"/>
    </location>
</feature>
<dbReference type="PANTHER" id="PTHR22923">
    <property type="entry name" value="CEREBELLIN-RELATED"/>
    <property type="match status" value="1"/>
</dbReference>
<dbReference type="SMART" id="SM00110">
    <property type="entry name" value="C1Q"/>
    <property type="match status" value="1"/>
</dbReference>
<evidence type="ECO:0000256" key="2">
    <source>
        <dbReference type="ARBA" id="ARBA00022525"/>
    </source>
</evidence>
<evidence type="ECO:0000259" key="5">
    <source>
        <dbReference type="PROSITE" id="PS50871"/>
    </source>
</evidence>
<dbReference type="SUPFAM" id="SSF49842">
    <property type="entry name" value="TNF-like"/>
    <property type="match status" value="1"/>
</dbReference>
<comment type="subcellular location">
    <subcellularLocation>
        <location evidence="1">Secreted</location>
    </subcellularLocation>
</comment>
<protein>
    <submittedName>
        <fullName evidence="7">Collagen alpha-1(X) chain-like</fullName>
    </submittedName>
</protein>
<keyword evidence="3 4" id="KW-0732">Signal</keyword>
<evidence type="ECO:0000256" key="1">
    <source>
        <dbReference type="ARBA" id="ARBA00004613"/>
    </source>
</evidence>
<dbReference type="RefSeq" id="XP_028268380.1">
    <property type="nucleotide sequence ID" value="XM_028412579.1"/>
</dbReference>
<evidence type="ECO:0000313" key="7">
    <source>
        <dbReference type="RefSeq" id="XP_028268380.1"/>
    </source>
</evidence>
<dbReference type="InterPro" id="IPR001073">
    <property type="entry name" value="C1q_dom"/>
</dbReference>
<accession>A0A6P7IJK0</accession>
<gene>
    <name evidence="7" type="primary">LOC114440246</name>
</gene>
<evidence type="ECO:0000256" key="4">
    <source>
        <dbReference type="SAM" id="SignalP"/>
    </source>
</evidence>
<keyword evidence="6" id="KW-1185">Reference proteome</keyword>
<dbReference type="InParanoid" id="A0A6P7IJK0"/>
<dbReference type="PRINTS" id="PR00007">
    <property type="entry name" value="COMPLEMNTC1Q"/>
</dbReference>
<dbReference type="GeneID" id="114440246"/>
<feature type="domain" description="C1q" evidence="5">
    <location>
        <begin position="38"/>
        <end position="176"/>
    </location>
</feature>
<feature type="chain" id="PRO_5028058205" evidence="4">
    <location>
        <begin position="25"/>
        <end position="226"/>
    </location>
</feature>
<evidence type="ECO:0000256" key="3">
    <source>
        <dbReference type="ARBA" id="ARBA00022729"/>
    </source>
</evidence>